<evidence type="ECO:0000313" key="1">
    <source>
        <dbReference type="EMBL" id="CEG41395.1"/>
    </source>
</evidence>
<name>A0A0N7L5G3_PLAHL</name>
<dbReference type="AlphaFoldDB" id="A0A0N7L5G3"/>
<sequence length="129" mass="14089">MLKVLKVIDAKMQSWRLCSSGMYPGLKVDLIFGSIVSAIFIRDNFRYSWTSGISMTQRGNLHGALVLGLNGAEPRVNSIPQWSALLGWTKSMRALRFGLELMTALATGSANGVDLIELGRKDGIKVSES</sequence>
<accession>A0A0N7L5G3</accession>
<reference evidence="2" key="1">
    <citation type="submission" date="2014-09" db="EMBL/GenBank/DDBJ databases">
        <authorList>
            <person name="Sharma Rahul"/>
            <person name="Thines Marco"/>
        </authorList>
    </citation>
    <scope>NUCLEOTIDE SEQUENCE [LARGE SCALE GENOMIC DNA]</scope>
</reference>
<dbReference type="Proteomes" id="UP000054928">
    <property type="component" value="Unassembled WGS sequence"/>
</dbReference>
<keyword evidence="2" id="KW-1185">Reference proteome</keyword>
<proteinExistence type="predicted"/>
<dbReference type="EMBL" id="CCYD01000553">
    <property type="protein sequence ID" value="CEG41395.1"/>
    <property type="molecule type" value="Genomic_DNA"/>
</dbReference>
<organism evidence="1 2">
    <name type="scientific">Plasmopara halstedii</name>
    <name type="common">Downy mildew of sunflower</name>
    <dbReference type="NCBI Taxonomy" id="4781"/>
    <lineage>
        <taxon>Eukaryota</taxon>
        <taxon>Sar</taxon>
        <taxon>Stramenopiles</taxon>
        <taxon>Oomycota</taxon>
        <taxon>Peronosporomycetes</taxon>
        <taxon>Peronosporales</taxon>
        <taxon>Peronosporaceae</taxon>
        <taxon>Plasmopara</taxon>
    </lineage>
</organism>
<dbReference type="GeneID" id="36406800"/>
<dbReference type="RefSeq" id="XP_024577764.1">
    <property type="nucleotide sequence ID" value="XM_024727160.1"/>
</dbReference>
<protein>
    <recommendedName>
        <fullName evidence="3">RxLR-like protein</fullName>
    </recommendedName>
</protein>
<evidence type="ECO:0008006" key="3">
    <source>
        <dbReference type="Google" id="ProtNLM"/>
    </source>
</evidence>
<evidence type="ECO:0000313" key="2">
    <source>
        <dbReference type="Proteomes" id="UP000054928"/>
    </source>
</evidence>